<dbReference type="Gene3D" id="3.30.1120.10">
    <property type="match status" value="1"/>
</dbReference>
<dbReference type="InterPro" id="IPR000917">
    <property type="entry name" value="Sulfatase_N"/>
</dbReference>
<organism evidence="2 3">
    <name type="scientific">Algoriphagus aquimarinus</name>
    <dbReference type="NCBI Taxonomy" id="237018"/>
    <lineage>
        <taxon>Bacteria</taxon>
        <taxon>Pseudomonadati</taxon>
        <taxon>Bacteroidota</taxon>
        <taxon>Cytophagia</taxon>
        <taxon>Cytophagales</taxon>
        <taxon>Cyclobacteriaceae</taxon>
        <taxon>Algoriphagus</taxon>
    </lineage>
</organism>
<dbReference type="EMBL" id="FOKK01000006">
    <property type="protein sequence ID" value="SFB26908.1"/>
    <property type="molecule type" value="Genomic_DNA"/>
</dbReference>
<reference evidence="2 3" key="1">
    <citation type="submission" date="2016-10" db="EMBL/GenBank/DDBJ databases">
        <authorList>
            <person name="de Groot N.N."/>
        </authorList>
    </citation>
    <scope>NUCLEOTIDE SEQUENCE [LARGE SCALE GENOMIC DNA]</scope>
    <source>
        <strain evidence="2 3">DSM 23399</strain>
    </source>
</reference>
<protein>
    <submittedName>
        <fullName evidence="2">Arylsulfatase A</fullName>
    </submittedName>
</protein>
<dbReference type="CDD" id="cd16145">
    <property type="entry name" value="ARS_like"/>
    <property type="match status" value="1"/>
</dbReference>
<dbReference type="STRING" id="237018.SAMN04489723_106199"/>
<sequence>MSVKSCSIKRKGCLRESIGRKSGTRLSILLVLLILVSVTKVAAQSERPNIILIYADDLGIGLLGHEGQKIISTPNIDQLARDGIRFQRSYANMLCAPARASLITGLHDAHADPFPISNAGAYVRAEESTLSAIEKSVNEKLPEVSKDQVFMGQVAQGMGYKTAQFGKLEWGFSTTHQQLVRHGWDYYLGYLDHGRAHGFYPPFLFENGKMVHYDGNTLLNAGKSIEPETEASYKERWDKNGKETYSQDIFMQGLLGFIESNKENPFFIYFPTQLPHGPVSIPEIHPDFANNDRLSSIEKEYASMVKMLDDNVGQIVEKLRELNLEENTLVIFTSDNGHEIYYSKEGRIEKPYTNIQTGERFDDHTNKYYSELAGDVFDGNGGQAGMKRSNLEGGIRVPLIIKWPEKIGKGAVSQRLTANYDLLPTIAEITGYSKPFESDGLSFYNELVGEGKEDFQHDFVVYSSFTGPTLITQDGWKLRTILSKNVFELFFLPEDLKEENDLSALHPDKLAALKTALLEACDGDYQNGLYSTRTSQIKLN</sequence>
<evidence type="ECO:0000313" key="3">
    <source>
        <dbReference type="Proteomes" id="UP000198790"/>
    </source>
</evidence>
<keyword evidence="3" id="KW-1185">Reference proteome</keyword>
<dbReference type="Pfam" id="PF00884">
    <property type="entry name" value="Sulfatase"/>
    <property type="match status" value="1"/>
</dbReference>
<feature type="domain" description="Sulfatase N-terminal" evidence="1">
    <location>
        <begin position="48"/>
        <end position="432"/>
    </location>
</feature>
<accession>A0A1I0ZRC7</accession>
<name>A0A1I0ZRC7_9BACT</name>
<dbReference type="PANTHER" id="PTHR43751">
    <property type="entry name" value="SULFATASE"/>
    <property type="match status" value="1"/>
</dbReference>
<evidence type="ECO:0000313" key="2">
    <source>
        <dbReference type="EMBL" id="SFB26908.1"/>
    </source>
</evidence>
<proteinExistence type="predicted"/>
<dbReference type="InterPro" id="IPR017850">
    <property type="entry name" value="Alkaline_phosphatase_core_sf"/>
</dbReference>
<dbReference type="InterPro" id="IPR052701">
    <property type="entry name" value="GAG_Ulvan_Degrading_Sulfatases"/>
</dbReference>
<evidence type="ECO:0000259" key="1">
    <source>
        <dbReference type="Pfam" id="PF00884"/>
    </source>
</evidence>
<dbReference type="AlphaFoldDB" id="A0A1I0ZRC7"/>
<dbReference type="SUPFAM" id="SSF53649">
    <property type="entry name" value="Alkaline phosphatase-like"/>
    <property type="match status" value="1"/>
</dbReference>
<dbReference type="Proteomes" id="UP000198790">
    <property type="component" value="Unassembled WGS sequence"/>
</dbReference>
<dbReference type="OrthoDB" id="9764377at2"/>
<gene>
    <name evidence="2" type="ORF">SAMN04489723_106199</name>
</gene>
<dbReference type="PANTHER" id="PTHR43751:SF3">
    <property type="entry name" value="SULFATASE N-TERMINAL DOMAIN-CONTAINING PROTEIN"/>
    <property type="match status" value="1"/>
</dbReference>
<dbReference type="Gene3D" id="3.40.720.10">
    <property type="entry name" value="Alkaline Phosphatase, subunit A"/>
    <property type="match status" value="1"/>
</dbReference>